<sequence>MGVRRRKVDLELLTCAWHGHALGTGGAAGRRPDPVLVRETADGLQWYRCLRCDVWIPSRKPLEQGVAAADRSEITVPERGRALRDRYVLRLIALDRVLHFLLLGVAAAAVMVFAADRSRVSGPFYRVVDALQNGVGGAGARPGTGLIGELEKGFEARASHLWLLGGILAAYALLEGVEAVGLWRARRWAEYLTFVATTVLLVPEVWELTHRVTVFKITALVVNVAVVAYLLYAKRLFGLRGGARAEQRERDEDMSWQALERATP</sequence>
<comment type="caution">
    <text evidence="2">The sequence shown here is derived from an EMBL/GenBank/DDBJ whole genome shotgun (WGS) entry which is preliminary data.</text>
</comment>
<keyword evidence="1" id="KW-1133">Transmembrane helix</keyword>
<keyword evidence="1" id="KW-0812">Transmembrane</keyword>
<feature type="transmembrane region" description="Helical" evidence="1">
    <location>
        <begin position="212"/>
        <end position="232"/>
    </location>
</feature>
<reference evidence="3" key="1">
    <citation type="journal article" date="2019" name="Int. J. Syst. Evol. Microbiol.">
        <title>The Global Catalogue of Microorganisms (GCM) 10K type strain sequencing project: providing services to taxonomists for standard genome sequencing and annotation.</title>
        <authorList>
            <consortium name="The Broad Institute Genomics Platform"/>
            <consortium name="The Broad Institute Genome Sequencing Center for Infectious Disease"/>
            <person name="Wu L."/>
            <person name="Ma J."/>
        </authorList>
    </citation>
    <scope>NUCLEOTIDE SEQUENCE [LARGE SCALE GENOMIC DNA]</scope>
    <source>
        <strain evidence="3">JCM 4816</strain>
    </source>
</reference>
<organism evidence="2 3">
    <name type="scientific">Streptacidiphilus monticola</name>
    <dbReference type="NCBI Taxonomy" id="2161674"/>
    <lineage>
        <taxon>Bacteria</taxon>
        <taxon>Bacillati</taxon>
        <taxon>Actinomycetota</taxon>
        <taxon>Actinomycetes</taxon>
        <taxon>Kitasatosporales</taxon>
        <taxon>Streptomycetaceae</taxon>
        <taxon>Streptacidiphilus</taxon>
    </lineage>
</organism>
<proteinExistence type="predicted"/>
<evidence type="ECO:0000256" key="1">
    <source>
        <dbReference type="SAM" id="Phobius"/>
    </source>
</evidence>
<dbReference type="InterPro" id="IPR021125">
    <property type="entry name" value="DUF2127"/>
</dbReference>
<name>A0ABW1G6N7_9ACTN</name>
<keyword evidence="1" id="KW-0472">Membrane</keyword>
<dbReference type="RefSeq" id="WP_380584860.1">
    <property type="nucleotide sequence ID" value="NZ_JBHSQJ010000075.1"/>
</dbReference>
<evidence type="ECO:0000313" key="3">
    <source>
        <dbReference type="Proteomes" id="UP001596174"/>
    </source>
</evidence>
<gene>
    <name evidence="2" type="ORF">ACFP3V_18715</name>
</gene>
<accession>A0ABW1G6N7</accession>
<dbReference type="Proteomes" id="UP001596174">
    <property type="component" value="Unassembled WGS sequence"/>
</dbReference>
<dbReference type="EMBL" id="JBHSQJ010000075">
    <property type="protein sequence ID" value="MFC5909242.1"/>
    <property type="molecule type" value="Genomic_DNA"/>
</dbReference>
<evidence type="ECO:0000313" key="2">
    <source>
        <dbReference type="EMBL" id="MFC5909242.1"/>
    </source>
</evidence>
<feature type="transmembrane region" description="Helical" evidence="1">
    <location>
        <begin position="97"/>
        <end position="115"/>
    </location>
</feature>
<dbReference type="Pfam" id="PF09900">
    <property type="entry name" value="DUF2127"/>
    <property type="match status" value="1"/>
</dbReference>
<keyword evidence="3" id="KW-1185">Reference proteome</keyword>
<feature type="transmembrane region" description="Helical" evidence="1">
    <location>
        <begin position="188"/>
        <end position="206"/>
    </location>
</feature>
<protein>
    <submittedName>
        <fullName evidence="2">DUF2127 domain-containing protein</fullName>
    </submittedName>
</protein>
<feature type="transmembrane region" description="Helical" evidence="1">
    <location>
        <begin position="161"/>
        <end position="181"/>
    </location>
</feature>